<sequence length="59" mass="6092">MLMQITIVFLIIAVGAIVALSGAMSGGFLTTFFIAFGLFVVVALGAAMVAAKKKNTNNQ</sequence>
<protein>
    <submittedName>
        <fullName evidence="2">Uncharacterized protein</fullName>
    </submittedName>
</protein>
<evidence type="ECO:0000313" key="2">
    <source>
        <dbReference type="EMBL" id="MEM5497694.1"/>
    </source>
</evidence>
<proteinExistence type="predicted"/>
<dbReference type="Proteomes" id="UP001461163">
    <property type="component" value="Unassembled WGS sequence"/>
</dbReference>
<organism evidence="2 3">
    <name type="scientific">Paraglaciecola mesophila</name>
    <dbReference type="NCBI Taxonomy" id="197222"/>
    <lineage>
        <taxon>Bacteria</taxon>
        <taxon>Pseudomonadati</taxon>
        <taxon>Pseudomonadota</taxon>
        <taxon>Gammaproteobacteria</taxon>
        <taxon>Alteromonadales</taxon>
        <taxon>Alteromonadaceae</taxon>
        <taxon>Paraglaciecola</taxon>
    </lineage>
</organism>
<dbReference type="RefSeq" id="WP_006991546.1">
    <property type="nucleotide sequence ID" value="NZ_JBBMQS010000005.1"/>
</dbReference>
<dbReference type="EMBL" id="JBBMQS010000005">
    <property type="protein sequence ID" value="MEM5497694.1"/>
    <property type="molecule type" value="Genomic_DNA"/>
</dbReference>
<keyword evidence="1" id="KW-0472">Membrane</keyword>
<name>A0ABU9SUY4_9ALTE</name>
<keyword evidence="1" id="KW-0812">Transmembrane</keyword>
<evidence type="ECO:0000256" key="1">
    <source>
        <dbReference type="SAM" id="Phobius"/>
    </source>
</evidence>
<feature type="transmembrane region" description="Helical" evidence="1">
    <location>
        <begin position="32"/>
        <end position="51"/>
    </location>
</feature>
<comment type="caution">
    <text evidence="2">The sequence shown here is derived from an EMBL/GenBank/DDBJ whole genome shotgun (WGS) entry which is preliminary data.</text>
</comment>
<keyword evidence="1" id="KW-1133">Transmembrane helix</keyword>
<accession>A0ABU9SUY4</accession>
<feature type="transmembrane region" description="Helical" evidence="1">
    <location>
        <begin position="7"/>
        <end position="26"/>
    </location>
</feature>
<gene>
    <name evidence="2" type="ORF">WNY77_09850</name>
</gene>
<reference evidence="2 3" key="1">
    <citation type="submission" date="2024-03" db="EMBL/GenBank/DDBJ databases">
        <title>Community enrichment and isolation of bacterial strains for fucoidan degradation.</title>
        <authorList>
            <person name="Sichert A."/>
        </authorList>
    </citation>
    <scope>NUCLEOTIDE SEQUENCE [LARGE SCALE GENOMIC DNA]</scope>
    <source>
        <strain evidence="2 3">AS12</strain>
    </source>
</reference>
<keyword evidence="3" id="KW-1185">Reference proteome</keyword>
<evidence type="ECO:0000313" key="3">
    <source>
        <dbReference type="Proteomes" id="UP001461163"/>
    </source>
</evidence>